<dbReference type="EMBL" id="JANBPY010000075">
    <property type="protein sequence ID" value="KAJ1969282.1"/>
    <property type="molecule type" value="Genomic_DNA"/>
</dbReference>
<protein>
    <submittedName>
        <fullName evidence="2">Cdc25 phosphatase Ibp1</fullName>
        <ecNumber evidence="2">3.1.3.48</ecNumber>
    </submittedName>
</protein>
<gene>
    <name evidence="2" type="primary">ibp1</name>
    <name evidence="2" type="ORF">IWQ62_000720</name>
</gene>
<dbReference type="InterPro" id="IPR001763">
    <property type="entry name" value="Rhodanese-like_dom"/>
</dbReference>
<dbReference type="SMART" id="SM00450">
    <property type="entry name" value="RHOD"/>
    <property type="match status" value="1"/>
</dbReference>
<accession>A0A9W8ATV7</accession>
<dbReference type="OrthoDB" id="102559at2759"/>
<reference evidence="2" key="1">
    <citation type="submission" date="2022-07" db="EMBL/GenBank/DDBJ databases">
        <title>Phylogenomic reconstructions and comparative analyses of Kickxellomycotina fungi.</title>
        <authorList>
            <person name="Reynolds N.K."/>
            <person name="Stajich J.E."/>
            <person name="Barry K."/>
            <person name="Grigoriev I.V."/>
            <person name="Crous P."/>
            <person name="Smith M.E."/>
        </authorList>
    </citation>
    <scope>NUCLEOTIDE SEQUENCE</scope>
    <source>
        <strain evidence="2">RSA 1196</strain>
    </source>
</reference>
<evidence type="ECO:0000313" key="2">
    <source>
        <dbReference type="EMBL" id="KAJ1969282.1"/>
    </source>
</evidence>
<keyword evidence="3" id="KW-1185">Reference proteome</keyword>
<sequence>MAEYIEPEELAALLQDPTKKAKQDYLVIDVRSDDYPGGHIPNGVNIPAGQFRDYTNYLLTNYAQVPVIVVHCALSQVRGPKVARILREALASHNAAQGLTPAPSQVRVLRGGITRWIYHYHNNPALVTDYQPDLWQ</sequence>
<dbReference type="GO" id="GO:0004725">
    <property type="term" value="F:protein tyrosine phosphatase activity"/>
    <property type="evidence" value="ECO:0007669"/>
    <property type="project" value="UniProtKB-EC"/>
</dbReference>
<dbReference type="PANTHER" id="PTHR10828">
    <property type="entry name" value="M-PHASE INDUCER PHOSPHATASE DUAL SPECIFICITY PHOSPHATASE CDC25"/>
    <property type="match status" value="1"/>
</dbReference>
<dbReference type="Pfam" id="PF00581">
    <property type="entry name" value="Rhodanese"/>
    <property type="match status" value="1"/>
</dbReference>
<organism evidence="2 3">
    <name type="scientific">Dispira parvispora</name>
    <dbReference type="NCBI Taxonomy" id="1520584"/>
    <lineage>
        <taxon>Eukaryota</taxon>
        <taxon>Fungi</taxon>
        <taxon>Fungi incertae sedis</taxon>
        <taxon>Zoopagomycota</taxon>
        <taxon>Kickxellomycotina</taxon>
        <taxon>Dimargaritomycetes</taxon>
        <taxon>Dimargaritales</taxon>
        <taxon>Dimargaritaceae</taxon>
        <taxon>Dispira</taxon>
    </lineage>
</organism>
<dbReference type="Gene3D" id="3.40.250.10">
    <property type="entry name" value="Rhodanese-like domain"/>
    <property type="match status" value="1"/>
</dbReference>
<dbReference type="PROSITE" id="PS50206">
    <property type="entry name" value="RHODANESE_3"/>
    <property type="match status" value="1"/>
</dbReference>
<dbReference type="GO" id="GO:0005634">
    <property type="term" value="C:nucleus"/>
    <property type="evidence" value="ECO:0007669"/>
    <property type="project" value="TreeGrafter"/>
</dbReference>
<dbReference type="EC" id="3.1.3.48" evidence="2"/>
<dbReference type="GO" id="GO:0005737">
    <property type="term" value="C:cytoplasm"/>
    <property type="evidence" value="ECO:0007669"/>
    <property type="project" value="TreeGrafter"/>
</dbReference>
<dbReference type="SUPFAM" id="SSF52821">
    <property type="entry name" value="Rhodanese/Cell cycle control phosphatase"/>
    <property type="match status" value="1"/>
</dbReference>
<dbReference type="InterPro" id="IPR036873">
    <property type="entry name" value="Rhodanese-like_dom_sf"/>
</dbReference>
<evidence type="ECO:0000313" key="3">
    <source>
        <dbReference type="Proteomes" id="UP001150925"/>
    </source>
</evidence>
<feature type="domain" description="Rhodanese" evidence="1">
    <location>
        <begin position="21"/>
        <end position="118"/>
    </location>
</feature>
<dbReference type="PANTHER" id="PTHR10828:SF38">
    <property type="entry name" value="ARSENICAL-RESISTANCE PROTEIN 2-RELATED"/>
    <property type="match status" value="1"/>
</dbReference>
<evidence type="ECO:0000259" key="1">
    <source>
        <dbReference type="PROSITE" id="PS50206"/>
    </source>
</evidence>
<name>A0A9W8ATV7_9FUNG</name>
<dbReference type="Proteomes" id="UP001150925">
    <property type="component" value="Unassembled WGS sequence"/>
</dbReference>
<comment type="caution">
    <text evidence="2">The sequence shown here is derived from an EMBL/GenBank/DDBJ whole genome shotgun (WGS) entry which is preliminary data.</text>
</comment>
<keyword evidence="2" id="KW-0378">Hydrolase</keyword>
<proteinExistence type="predicted"/>
<dbReference type="AlphaFoldDB" id="A0A9W8ATV7"/>